<organism evidence="3">
    <name type="scientific">Arthrobacter sp. K5</name>
    <dbReference type="NCBI Taxonomy" id="2839623"/>
    <lineage>
        <taxon>Bacteria</taxon>
        <taxon>Bacillati</taxon>
        <taxon>Actinomycetota</taxon>
        <taxon>Actinomycetes</taxon>
        <taxon>Micrococcales</taxon>
        <taxon>Micrococcaceae</taxon>
        <taxon>Arthrobacter</taxon>
    </lineage>
</organism>
<sequence length="162" mass="16742">MDGEGKVVVGVDGSDSSVEALRLAARLAPGLGARVHAVACWHFPEMYAGYIPPDFEAFETSAAKVLAQSVEKAFGPDVPETLTSELVRGPAPATLVEAAAGAAMLVVGRRGHGGFMGLHLGSVSTACVAHAECPVLVVHTKEDHHSNHHFRRGAAAKDAAKG</sequence>
<dbReference type="InterPro" id="IPR006015">
    <property type="entry name" value="Universal_stress_UspA"/>
</dbReference>
<dbReference type="EMBL" id="CP159279">
    <property type="protein sequence ID" value="XCH09737.1"/>
    <property type="molecule type" value="Genomic_DNA"/>
</dbReference>
<evidence type="ECO:0000313" key="3">
    <source>
        <dbReference type="EMBL" id="XCH09737.1"/>
    </source>
</evidence>
<dbReference type="SUPFAM" id="SSF52402">
    <property type="entry name" value="Adenine nucleotide alpha hydrolases-like"/>
    <property type="match status" value="1"/>
</dbReference>
<dbReference type="PRINTS" id="PR01438">
    <property type="entry name" value="UNVRSLSTRESS"/>
</dbReference>
<dbReference type="Pfam" id="PF00582">
    <property type="entry name" value="Usp"/>
    <property type="match status" value="1"/>
</dbReference>
<dbReference type="AlphaFoldDB" id="A0AAU8ELF5"/>
<dbReference type="PANTHER" id="PTHR46553:SF3">
    <property type="entry name" value="ADENINE NUCLEOTIDE ALPHA HYDROLASES-LIKE SUPERFAMILY PROTEIN"/>
    <property type="match status" value="1"/>
</dbReference>
<name>A0AAU8ELF5_9MICC</name>
<dbReference type="InterPro" id="IPR014729">
    <property type="entry name" value="Rossmann-like_a/b/a_fold"/>
</dbReference>
<proteinExistence type="inferred from homology"/>
<comment type="similarity">
    <text evidence="1">Belongs to the universal stress protein A family.</text>
</comment>
<reference evidence="3" key="1">
    <citation type="submission" date="2024-06" db="EMBL/GenBank/DDBJ databases">
        <title>Biodegradation of dimethachlon by Arthrobacter sp. K5: mechanistic insights and ecological implications.</title>
        <authorList>
            <person name="Hu S."/>
            <person name="Lu P."/>
        </authorList>
    </citation>
    <scope>NUCLEOTIDE SEQUENCE</scope>
    <source>
        <strain evidence="3">K5</strain>
    </source>
</reference>
<evidence type="ECO:0000256" key="1">
    <source>
        <dbReference type="ARBA" id="ARBA00008791"/>
    </source>
</evidence>
<feature type="domain" description="UspA" evidence="2">
    <location>
        <begin position="6"/>
        <end position="139"/>
    </location>
</feature>
<gene>
    <name evidence="3" type="ORF">ABRP34_12840</name>
</gene>
<accession>A0AAU8ELF5</accession>
<dbReference type="Gene3D" id="3.40.50.620">
    <property type="entry name" value="HUPs"/>
    <property type="match status" value="1"/>
</dbReference>
<evidence type="ECO:0000259" key="2">
    <source>
        <dbReference type="Pfam" id="PF00582"/>
    </source>
</evidence>
<dbReference type="PANTHER" id="PTHR46553">
    <property type="entry name" value="ADENINE NUCLEOTIDE ALPHA HYDROLASES-LIKE SUPERFAMILY PROTEIN"/>
    <property type="match status" value="1"/>
</dbReference>
<dbReference type="RefSeq" id="WP_003805725.1">
    <property type="nucleotide sequence ID" value="NZ_CP159279.1"/>
</dbReference>
<dbReference type="InterPro" id="IPR006016">
    <property type="entry name" value="UspA"/>
</dbReference>
<protein>
    <submittedName>
        <fullName evidence="3">Universal stress protein</fullName>
    </submittedName>
</protein>